<keyword evidence="9" id="KW-1185">Reference proteome</keyword>
<dbReference type="RefSeq" id="WP_179445905.1">
    <property type="nucleotide sequence ID" value="NZ_JACBZS010000001.1"/>
</dbReference>
<dbReference type="GO" id="GO:0006355">
    <property type="term" value="P:regulation of DNA-templated transcription"/>
    <property type="evidence" value="ECO:0007669"/>
    <property type="project" value="InterPro"/>
</dbReference>
<evidence type="ECO:0000313" key="9">
    <source>
        <dbReference type="Proteomes" id="UP000527616"/>
    </source>
</evidence>
<evidence type="ECO:0000256" key="4">
    <source>
        <dbReference type="ARBA" id="ARBA00023163"/>
    </source>
</evidence>
<feature type="modified residue" description="4-aspartylphosphate" evidence="5">
    <location>
        <position position="56"/>
    </location>
</feature>
<feature type="domain" description="Response regulatory" evidence="7">
    <location>
        <begin position="6"/>
        <end position="127"/>
    </location>
</feature>
<gene>
    <name evidence="8" type="ORF">GGQ54_002732</name>
</gene>
<keyword evidence="1 5" id="KW-0597">Phosphoprotein</keyword>
<dbReference type="InterPro" id="IPR011006">
    <property type="entry name" value="CheY-like_superfamily"/>
</dbReference>
<keyword evidence="2" id="KW-0805">Transcription regulation</keyword>
<dbReference type="AlphaFoldDB" id="A0A7Z0IM39"/>
<dbReference type="InterPro" id="IPR039420">
    <property type="entry name" value="WalR-like"/>
</dbReference>
<dbReference type="InterPro" id="IPR016032">
    <property type="entry name" value="Sig_transdc_resp-reg_C-effctor"/>
</dbReference>
<dbReference type="GO" id="GO:0000160">
    <property type="term" value="P:phosphorelay signal transduction system"/>
    <property type="evidence" value="ECO:0007669"/>
    <property type="project" value="InterPro"/>
</dbReference>
<dbReference type="SUPFAM" id="SSF46894">
    <property type="entry name" value="C-terminal effector domain of the bipartite response regulators"/>
    <property type="match status" value="1"/>
</dbReference>
<proteinExistence type="predicted"/>
<organism evidence="8 9">
    <name type="scientific">Naumannella cuiyingiana</name>
    <dbReference type="NCBI Taxonomy" id="1347891"/>
    <lineage>
        <taxon>Bacteria</taxon>
        <taxon>Bacillati</taxon>
        <taxon>Actinomycetota</taxon>
        <taxon>Actinomycetes</taxon>
        <taxon>Propionibacteriales</taxon>
        <taxon>Propionibacteriaceae</taxon>
        <taxon>Naumannella</taxon>
    </lineage>
</organism>
<dbReference type="PANTHER" id="PTHR43214">
    <property type="entry name" value="TWO-COMPONENT RESPONSE REGULATOR"/>
    <property type="match status" value="1"/>
</dbReference>
<evidence type="ECO:0000259" key="7">
    <source>
        <dbReference type="PROSITE" id="PS50110"/>
    </source>
</evidence>
<feature type="domain" description="HTH luxR-type" evidence="6">
    <location>
        <begin position="147"/>
        <end position="217"/>
    </location>
</feature>
<dbReference type="SMART" id="SM00448">
    <property type="entry name" value="REC"/>
    <property type="match status" value="1"/>
</dbReference>
<keyword evidence="4" id="KW-0804">Transcription</keyword>
<dbReference type="Pfam" id="PF00072">
    <property type="entry name" value="Response_reg"/>
    <property type="match status" value="1"/>
</dbReference>
<dbReference type="PROSITE" id="PS50110">
    <property type="entry name" value="RESPONSE_REGULATORY"/>
    <property type="match status" value="1"/>
</dbReference>
<dbReference type="SUPFAM" id="SSF52172">
    <property type="entry name" value="CheY-like"/>
    <property type="match status" value="1"/>
</dbReference>
<name>A0A7Z0IM39_9ACTN</name>
<evidence type="ECO:0000256" key="3">
    <source>
        <dbReference type="ARBA" id="ARBA00023125"/>
    </source>
</evidence>
<dbReference type="EMBL" id="JACBZS010000001">
    <property type="protein sequence ID" value="NYI72172.1"/>
    <property type="molecule type" value="Genomic_DNA"/>
</dbReference>
<dbReference type="Proteomes" id="UP000527616">
    <property type="component" value="Unassembled WGS sequence"/>
</dbReference>
<evidence type="ECO:0000313" key="8">
    <source>
        <dbReference type="EMBL" id="NYI72172.1"/>
    </source>
</evidence>
<dbReference type="Gene3D" id="3.40.50.2300">
    <property type="match status" value="1"/>
</dbReference>
<accession>A0A7Z0IM39</accession>
<dbReference type="Pfam" id="PF00196">
    <property type="entry name" value="GerE"/>
    <property type="match status" value="1"/>
</dbReference>
<protein>
    <submittedName>
        <fullName evidence="8">DNA-binding NarL/FixJ family response regulator</fullName>
    </submittedName>
</protein>
<comment type="caution">
    <text evidence="8">The sequence shown here is derived from an EMBL/GenBank/DDBJ whole genome shotgun (WGS) entry which is preliminary data.</text>
</comment>
<dbReference type="PANTHER" id="PTHR43214:SF24">
    <property type="entry name" value="TRANSCRIPTIONAL REGULATORY PROTEIN NARL-RELATED"/>
    <property type="match status" value="1"/>
</dbReference>
<evidence type="ECO:0000256" key="1">
    <source>
        <dbReference type="ARBA" id="ARBA00022553"/>
    </source>
</evidence>
<dbReference type="CDD" id="cd06170">
    <property type="entry name" value="LuxR_C_like"/>
    <property type="match status" value="1"/>
</dbReference>
<dbReference type="GO" id="GO:0003677">
    <property type="term" value="F:DNA binding"/>
    <property type="evidence" value="ECO:0007669"/>
    <property type="project" value="UniProtKB-KW"/>
</dbReference>
<evidence type="ECO:0000259" key="6">
    <source>
        <dbReference type="PROSITE" id="PS50043"/>
    </source>
</evidence>
<dbReference type="InterPro" id="IPR001789">
    <property type="entry name" value="Sig_transdc_resp-reg_receiver"/>
</dbReference>
<dbReference type="InterPro" id="IPR000792">
    <property type="entry name" value="Tscrpt_reg_LuxR_C"/>
</dbReference>
<evidence type="ECO:0000256" key="2">
    <source>
        <dbReference type="ARBA" id="ARBA00023015"/>
    </source>
</evidence>
<evidence type="ECO:0000256" key="5">
    <source>
        <dbReference type="PROSITE-ProRule" id="PRU00169"/>
    </source>
</evidence>
<dbReference type="PROSITE" id="PS50043">
    <property type="entry name" value="HTH_LUXR_2"/>
    <property type="match status" value="1"/>
</dbReference>
<sequence length="220" mass="23766">MTEPITVVIAEDNALLREGLAGLLDRGGFRVLAAVGNADELLRACRALAPDLVITDVRMPPDHRAEGLAAAVLLRAENPDLPVVVLSQYVEQSYVADLLDSSGRGGIGYLLKDRVSDVADFGETLRRVHAGGTAVDPEVIGQLLRRRRDPLERLTAREREVLAEMAQGHSNAAIARRLFVSDAAVVKHIGNIMMKLDLPPNDDQNRRVAAVLAYLRGPAG</sequence>
<dbReference type="InterPro" id="IPR058245">
    <property type="entry name" value="NreC/VraR/RcsB-like_REC"/>
</dbReference>
<keyword evidence="3 8" id="KW-0238">DNA-binding</keyword>
<dbReference type="SMART" id="SM00421">
    <property type="entry name" value="HTH_LUXR"/>
    <property type="match status" value="1"/>
</dbReference>
<dbReference type="PRINTS" id="PR00038">
    <property type="entry name" value="HTHLUXR"/>
</dbReference>
<dbReference type="CDD" id="cd17535">
    <property type="entry name" value="REC_NarL-like"/>
    <property type="match status" value="1"/>
</dbReference>
<reference evidence="8 9" key="1">
    <citation type="submission" date="2020-07" db="EMBL/GenBank/DDBJ databases">
        <title>Sequencing the genomes of 1000 actinobacteria strains.</title>
        <authorList>
            <person name="Klenk H.-P."/>
        </authorList>
    </citation>
    <scope>NUCLEOTIDE SEQUENCE [LARGE SCALE GENOMIC DNA]</scope>
    <source>
        <strain evidence="8 9">DSM 103164</strain>
    </source>
</reference>